<evidence type="ECO:0000313" key="5">
    <source>
        <dbReference type="EMBL" id="CAB4760882.1"/>
    </source>
</evidence>
<reference evidence="5" key="1">
    <citation type="submission" date="2020-05" db="EMBL/GenBank/DDBJ databases">
        <authorList>
            <person name="Chiriac C."/>
            <person name="Salcher M."/>
            <person name="Ghai R."/>
            <person name="Kavagutti S V."/>
        </authorList>
    </citation>
    <scope>NUCLEOTIDE SEQUENCE</scope>
</reference>
<evidence type="ECO:0000256" key="1">
    <source>
        <dbReference type="ARBA" id="ARBA00022630"/>
    </source>
</evidence>
<keyword evidence="3" id="KW-0560">Oxidoreductase</keyword>
<keyword evidence="1" id="KW-0285">Flavoprotein</keyword>
<dbReference type="GO" id="GO:0050661">
    <property type="term" value="F:NADP binding"/>
    <property type="evidence" value="ECO:0007669"/>
    <property type="project" value="InterPro"/>
</dbReference>
<dbReference type="PANTHER" id="PTHR42877">
    <property type="entry name" value="L-ORNITHINE N(5)-MONOOXYGENASE-RELATED"/>
    <property type="match status" value="1"/>
</dbReference>
<dbReference type="Gene3D" id="3.50.50.60">
    <property type="entry name" value="FAD/NAD(P)-binding domain"/>
    <property type="match status" value="2"/>
</dbReference>
<evidence type="ECO:0000256" key="3">
    <source>
        <dbReference type="ARBA" id="ARBA00023002"/>
    </source>
</evidence>
<evidence type="ECO:0000313" key="4">
    <source>
        <dbReference type="EMBL" id="CAB4717854.1"/>
    </source>
</evidence>
<evidence type="ECO:0000256" key="2">
    <source>
        <dbReference type="ARBA" id="ARBA00022827"/>
    </source>
</evidence>
<dbReference type="InterPro" id="IPR036188">
    <property type="entry name" value="FAD/NAD-bd_sf"/>
</dbReference>
<dbReference type="GO" id="GO:0050660">
    <property type="term" value="F:flavin adenine dinucleotide binding"/>
    <property type="evidence" value="ECO:0007669"/>
    <property type="project" value="InterPro"/>
</dbReference>
<dbReference type="AlphaFoldDB" id="A0A6J6UM88"/>
<dbReference type="EMBL" id="CAEZYY010000023">
    <property type="protein sequence ID" value="CAB4760882.1"/>
    <property type="molecule type" value="Genomic_DNA"/>
</dbReference>
<accession>A0A6J6UM88</accession>
<keyword evidence="2" id="KW-0274">FAD</keyword>
<dbReference type="InterPro" id="IPR020946">
    <property type="entry name" value="Flavin_mOase-like"/>
</dbReference>
<sequence>MVATTDTTIRESLADAELPCLLSTLAFATGDLSLLKAHLKVDPLLAGEPQGGLTEAQQAEIREIAFGVIRDLQSGTRTVAPAPDADSLHRIMEFLMAAEVSEDYLPLLEEELAITSDDPRAPGWTKANLAPDRKFTVAIIGAGMSGLLNAYRLKQAGVPFVIFDKNDEVGGTWYENQYPGCRVDVPNHFYSYSFENRHAWPLHYSPQAVLLEYFREFAEFHGLRQHIRFGHEVSSMVWDEQQQAWVIELKTPTGESTETAQAVISAVGQLNRPKMPEIEGMHSFAGPSFHSAEWDKSVDYSGKRVVIIGSGASSAQICPIVAQTAKHLTVFQRTPNWFFPFANYHDKIAPGLQWMFDNVPSYRKWYRFLLFWRGAEGVLPACKVDPSWPDKRLSVSQLNLELRTLLEDYLKAEFADRPDLAEKVIPQYPPASKRIMVDNGTWAKTLKRDNVSLNTVPIERITEKGVLTTDGVLHEADIIVYATGFYAHRFLNPMKIVGRGGVELHEKWHGDASAYLGITMPDFPNFFFMYGPNTNIVVNGSIIWFSEREANYIVDSIGTILRNGLGSIDCKQAVHDRYKEWVDAGNKLMVWGVSTVNSWYKSPSGRVAQNWPYSLLEFWEQTRSTNVEDYVTT</sequence>
<organism evidence="5">
    <name type="scientific">freshwater metagenome</name>
    <dbReference type="NCBI Taxonomy" id="449393"/>
    <lineage>
        <taxon>unclassified sequences</taxon>
        <taxon>metagenomes</taxon>
        <taxon>ecological metagenomes</taxon>
    </lineage>
</organism>
<proteinExistence type="predicted"/>
<gene>
    <name evidence="4" type="ORF">UFOPK2602_01526</name>
    <name evidence="5" type="ORF">UFOPK2806_01651</name>
</gene>
<dbReference type="EMBL" id="CAEZXX010000112">
    <property type="protein sequence ID" value="CAB4717854.1"/>
    <property type="molecule type" value="Genomic_DNA"/>
</dbReference>
<dbReference type="PRINTS" id="PR00411">
    <property type="entry name" value="PNDRDTASEI"/>
</dbReference>
<dbReference type="InterPro" id="IPR051209">
    <property type="entry name" value="FAD-bind_Monooxygenase_sf"/>
</dbReference>
<dbReference type="SUPFAM" id="SSF51905">
    <property type="entry name" value="FAD/NAD(P)-binding domain"/>
    <property type="match status" value="2"/>
</dbReference>
<dbReference type="Pfam" id="PF00743">
    <property type="entry name" value="FMO-like"/>
    <property type="match status" value="1"/>
</dbReference>
<protein>
    <submittedName>
        <fullName evidence="5">Unannotated protein</fullName>
    </submittedName>
</protein>
<dbReference type="PANTHER" id="PTHR42877:SF4">
    <property type="entry name" value="FAD_NAD(P)-BINDING DOMAIN-CONTAINING PROTEIN-RELATED"/>
    <property type="match status" value="1"/>
</dbReference>
<dbReference type="GO" id="GO:0004499">
    <property type="term" value="F:N,N-dimethylaniline monooxygenase activity"/>
    <property type="evidence" value="ECO:0007669"/>
    <property type="project" value="InterPro"/>
</dbReference>
<name>A0A6J6UM88_9ZZZZ</name>